<dbReference type="KEGG" id="fli:Fleli_1826"/>
<name>I4AJT9_BERLS</name>
<sequence>MINYIFYKSEELFYQLFSTNSRYRKTAEAMNAENYYELQAVLESHLRRGYGYAEFQNWNDAIREFEKVLAIHPNHTEALFGLAVSFYNRWLDYGKETDKYRAAGLARRCVDNEPQHYKAMQLLSQIYKGAAFEDAMKTRSWHTNIMMGLVGIMFLSSGYLGYSYLEQNNNQVPFANQILTLSNSNYNTASLAFDTENSPMQAEGSLRSITILEEEGLHLPVEWIVNPKFEGLKLEVEQSKFKNFNGSYSYNLLADLYVSSGAISSLKLRVELLDRDGNAIAQDIVQAIEAFDPIARKGESIPFRYLEYKEEFVENATLVRVRVEKVEYQENTEINTAPVSLEWNDMSDFNPNILLSERVSNLQEVEENGKIGAFHHFEWEIQNATEKGQVKLLQAEIKWIGHQGQTLDSRTTYFINSSEPTLKANQIRSIGRAYRLEGINKEDIARYSVTIKEIED</sequence>
<dbReference type="SUPFAM" id="SSF48452">
    <property type="entry name" value="TPR-like"/>
    <property type="match status" value="1"/>
</dbReference>
<evidence type="ECO:0000256" key="1">
    <source>
        <dbReference type="PROSITE-ProRule" id="PRU00339"/>
    </source>
</evidence>
<organism evidence="2 3">
    <name type="scientific">Bernardetia litoralis (strain ATCC 23117 / DSM 6794 / NBRC 15988 / NCIMB 1366 / Fx l1 / Sio-4)</name>
    <name type="common">Flexibacter litoralis</name>
    <dbReference type="NCBI Taxonomy" id="880071"/>
    <lineage>
        <taxon>Bacteria</taxon>
        <taxon>Pseudomonadati</taxon>
        <taxon>Bacteroidota</taxon>
        <taxon>Cytophagia</taxon>
        <taxon>Cytophagales</taxon>
        <taxon>Bernardetiaceae</taxon>
        <taxon>Bernardetia</taxon>
    </lineage>
</organism>
<keyword evidence="1" id="KW-0802">TPR repeat</keyword>
<dbReference type="HOGENOM" id="CLU_599568_0_0_10"/>
<feature type="repeat" description="TPR" evidence="1">
    <location>
        <begin position="42"/>
        <end position="75"/>
    </location>
</feature>
<dbReference type="eggNOG" id="COG1704">
    <property type="taxonomic scope" value="Bacteria"/>
</dbReference>
<dbReference type="PROSITE" id="PS50005">
    <property type="entry name" value="TPR"/>
    <property type="match status" value="1"/>
</dbReference>
<dbReference type="AlphaFoldDB" id="I4AJT9"/>
<reference evidence="3" key="1">
    <citation type="submission" date="2012-06" db="EMBL/GenBank/DDBJ databases">
        <title>The complete genome of Flexibacter litoralis DSM 6794.</title>
        <authorList>
            <person name="Lucas S."/>
            <person name="Copeland A."/>
            <person name="Lapidus A."/>
            <person name="Glavina del Rio T."/>
            <person name="Dalin E."/>
            <person name="Tice H."/>
            <person name="Bruce D."/>
            <person name="Goodwin L."/>
            <person name="Pitluck S."/>
            <person name="Peters L."/>
            <person name="Ovchinnikova G."/>
            <person name="Lu M."/>
            <person name="Kyrpides N."/>
            <person name="Mavromatis K."/>
            <person name="Ivanova N."/>
            <person name="Brettin T."/>
            <person name="Detter J.C."/>
            <person name="Han C."/>
            <person name="Larimer F."/>
            <person name="Land M."/>
            <person name="Hauser L."/>
            <person name="Markowitz V."/>
            <person name="Cheng J.-F."/>
            <person name="Hugenholtz P."/>
            <person name="Woyke T."/>
            <person name="Wu D."/>
            <person name="Spring S."/>
            <person name="Lang E."/>
            <person name="Kopitz M."/>
            <person name="Brambilla E."/>
            <person name="Klenk H.-P."/>
            <person name="Eisen J.A."/>
        </authorList>
    </citation>
    <scope>NUCLEOTIDE SEQUENCE [LARGE SCALE GENOMIC DNA]</scope>
    <source>
        <strain evidence="3">ATCC 23117 / DSM 6794 / NBRC 15988 / NCIMB 1366 / Sio-4</strain>
    </source>
</reference>
<dbReference type="Proteomes" id="UP000006054">
    <property type="component" value="Chromosome"/>
</dbReference>
<protein>
    <submittedName>
        <fullName evidence="2">Uncharacterized protein</fullName>
    </submittedName>
</protein>
<evidence type="ECO:0000313" key="3">
    <source>
        <dbReference type="Proteomes" id="UP000006054"/>
    </source>
</evidence>
<dbReference type="InterPro" id="IPR019734">
    <property type="entry name" value="TPR_rpt"/>
</dbReference>
<evidence type="ECO:0000313" key="2">
    <source>
        <dbReference type="EMBL" id="AFM04224.1"/>
    </source>
</evidence>
<dbReference type="RefSeq" id="WP_014797676.1">
    <property type="nucleotide sequence ID" value="NC_018018.1"/>
</dbReference>
<keyword evidence="3" id="KW-1185">Reference proteome</keyword>
<dbReference type="OrthoDB" id="975826at2"/>
<gene>
    <name evidence="2" type="ordered locus">Fleli_1826</name>
</gene>
<proteinExistence type="predicted"/>
<dbReference type="Gene3D" id="1.25.40.10">
    <property type="entry name" value="Tetratricopeptide repeat domain"/>
    <property type="match status" value="1"/>
</dbReference>
<dbReference type="EMBL" id="CP003345">
    <property type="protein sequence ID" value="AFM04224.1"/>
    <property type="molecule type" value="Genomic_DNA"/>
</dbReference>
<dbReference type="InterPro" id="IPR011990">
    <property type="entry name" value="TPR-like_helical_dom_sf"/>
</dbReference>
<accession>I4AJT9</accession>